<reference evidence="2" key="1">
    <citation type="journal article" date="2019" name="Int. J. Syst. Evol. Microbiol.">
        <title>The Global Catalogue of Microorganisms (GCM) 10K type strain sequencing project: providing services to taxonomists for standard genome sequencing and annotation.</title>
        <authorList>
            <consortium name="The Broad Institute Genomics Platform"/>
            <consortium name="The Broad Institute Genome Sequencing Center for Infectious Disease"/>
            <person name="Wu L."/>
            <person name="Ma J."/>
        </authorList>
    </citation>
    <scope>NUCLEOTIDE SEQUENCE [LARGE SCALE GENOMIC DNA]</scope>
    <source>
        <strain evidence="2">JCM 18304</strain>
    </source>
</reference>
<sequence length="217" mass="21730">MGTGAKTAWRAPDEYGTLAPWGVPLEVVPGRRGHPSLPLSLTVGAWLLSRRADLTSAPPAGSADATVAGTATVSVTATVAGTATVGGTVAVGMASVAADEPPAGCAAFGRDRCAPWLPRVALLVMGDGSAWRAEPPSGYADPRATVLDGMTAKALAAADLDGLLALDPALATELTAAGRPAWQALAGAAAGADWRAELLYDAAPYGVGYLVASWVRA</sequence>
<protein>
    <submittedName>
        <fullName evidence="1">Uncharacterized protein</fullName>
    </submittedName>
</protein>
<dbReference type="Proteomes" id="UP001501570">
    <property type="component" value="Unassembled WGS sequence"/>
</dbReference>
<evidence type="ECO:0000313" key="1">
    <source>
        <dbReference type="EMBL" id="GAA5181622.1"/>
    </source>
</evidence>
<comment type="caution">
    <text evidence="1">The sequence shown here is derived from an EMBL/GenBank/DDBJ whole genome shotgun (WGS) entry which is preliminary data.</text>
</comment>
<dbReference type="EMBL" id="BAABJQ010000004">
    <property type="protein sequence ID" value="GAA5181622.1"/>
    <property type="molecule type" value="Genomic_DNA"/>
</dbReference>
<evidence type="ECO:0000313" key="2">
    <source>
        <dbReference type="Proteomes" id="UP001501570"/>
    </source>
</evidence>
<keyword evidence="2" id="KW-1185">Reference proteome</keyword>
<gene>
    <name evidence="1" type="ORF">GCM10023322_16730</name>
</gene>
<organism evidence="1 2">
    <name type="scientific">Rugosimonospora acidiphila</name>
    <dbReference type="NCBI Taxonomy" id="556531"/>
    <lineage>
        <taxon>Bacteria</taxon>
        <taxon>Bacillati</taxon>
        <taxon>Actinomycetota</taxon>
        <taxon>Actinomycetes</taxon>
        <taxon>Micromonosporales</taxon>
        <taxon>Micromonosporaceae</taxon>
        <taxon>Rugosimonospora</taxon>
    </lineage>
</organism>
<name>A0ABP9RP16_9ACTN</name>
<proteinExistence type="predicted"/>
<accession>A0ABP9RP16</accession>
<dbReference type="Gene3D" id="3.40.830.10">
    <property type="entry name" value="LigB-like"/>
    <property type="match status" value="1"/>
</dbReference>